<keyword evidence="1" id="KW-0472">Membrane</keyword>
<dbReference type="EMBL" id="LT965928">
    <property type="protein sequence ID" value="SOU39526.1"/>
    <property type="molecule type" value="Genomic_DNA"/>
</dbReference>
<proteinExistence type="predicted"/>
<dbReference type="GeneID" id="93662162"/>
<reference evidence="2 5" key="1">
    <citation type="submission" date="2015-06" db="EMBL/GenBank/DDBJ databases">
        <title>Genome sequence of Pseudoalteromonas carrageenovora.</title>
        <authorList>
            <person name="Xie B.-B."/>
            <person name="Rong J.-C."/>
            <person name="Qin Q.-L."/>
            <person name="Zhang Y.-Z."/>
        </authorList>
    </citation>
    <scope>NUCLEOTIDE SEQUENCE [LARGE SCALE GENOMIC DNA]</scope>
    <source>
        <strain evidence="2 5">IAM 12662</strain>
    </source>
</reference>
<gene>
    <name evidence="3" type="ORF">PCAR9_A10229</name>
    <name evidence="2" type="ORF">PCARR_a3402</name>
</gene>
<dbReference type="Proteomes" id="UP000238288">
    <property type="component" value="Chromosome PCAR9a"/>
</dbReference>
<dbReference type="RefSeq" id="WP_104641802.1">
    <property type="nucleotide sequence ID" value="NZ_AQGW01000015.1"/>
</dbReference>
<keyword evidence="1" id="KW-0812">Transmembrane</keyword>
<accession>A0A2K4X5B7</accession>
<feature type="transmembrane region" description="Helical" evidence="1">
    <location>
        <begin position="17"/>
        <end position="36"/>
    </location>
</feature>
<evidence type="ECO:0000313" key="4">
    <source>
        <dbReference type="Proteomes" id="UP000238288"/>
    </source>
</evidence>
<evidence type="ECO:0000256" key="1">
    <source>
        <dbReference type="SAM" id="Phobius"/>
    </source>
</evidence>
<feature type="transmembrane region" description="Helical" evidence="1">
    <location>
        <begin position="116"/>
        <end position="135"/>
    </location>
</feature>
<dbReference type="AlphaFoldDB" id="A0A2K4X5B7"/>
<dbReference type="EMBL" id="AQGW01000015">
    <property type="protein sequence ID" value="MBE0381608.1"/>
    <property type="molecule type" value="Genomic_DNA"/>
</dbReference>
<name>A0A2K4X5B7_PSEVC</name>
<keyword evidence="1" id="KW-1133">Transmembrane helix</keyword>
<keyword evidence="5" id="KW-1185">Reference proteome</keyword>
<evidence type="ECO:0000313" key="3">
    <source>
        <dbReference type="EMBL" id="SOU39526.1"/>
    </source>
</evidence>
<organism evidence="3 4">
    <name type="scientific">Pseudoalteromonas carrageenovora IAM 12662</name>
    <dbReference type="NCBI Taxonomy" id="1314868"/>
    <lineage>
        <taxon>Bacteria</taxon>
        <taxon>Pseudomonadati</taxon>
        <taxon>Pseudomonadota</taxon>
        <taxon>Gammaproteobacteria</taxon>
        <taxon>Alteromonadales</taxon>
        <taxon>Pseudoalteromonadaceae</taxon>
        <taxon>Pseudoalteromonas</taxon>
    </lineage>
</organism>
<dbReference type="Proteomes" id="UP000615003">
    <property type="component" value="Unassembled WGS sequence"/>
</dbReference>
<sequence>MSNYAIKSEEKFMGQNAWFSLFMEFTLLIISVYPILNQTSTPLLLLGTIAFLGSFFMFVIRGGFTWKMKYHLTYKDEYLNTIDTIAYKHVVLGLLFSLGGVYLFSDDLALSVSHSMMATFYLAVMSLIYGASILWQSKG</sequence>
<feature type="transmembrane region" description="Helical" evidence="1">
    <location>
        <begin position="42"/>
        <end position="64"/>
    </location>
</feature>
<feature type="transmembrane region" description="Helical" evidence="1">
    <location>
        <begin position="85"/>
        <end position="104"/>
    </location>
</feature>
<evidence type="ECO:0000313" key="5">
    <source>
        <dbReference type="Proteomes" id="UP000615003"/>
    </source>
</evidence>
<dbReference type="OrthoDB" id="6313195at2"/>
<protein>
    <submittedName>
        <fullName evidence="3">Uncharacterized protein</fullName>
    </submittedName>
</protein>
<evidence type="ECO:0000313" key="2">
    <source>
        <dbReference type="EMBL" id="MBE0381608.1"/>
    </source>
</evidence>
<reference evidence="3 4" key="2">
    <citation type="submission" date="2017-11" db="EMBL/GenBank/DDBJ databases">
        <authorList>
            <person name="Han C.G."/>
        </authorList>
    </citation>
    <scope>NUCLEOTIDE SEQUENCE [LARGE SCALE GENOMIC DNA]</scope>
    <source>
        <strain evidence="4">ATCC 43555</strain>
        <strain evidence="3">ATCC43555</strain>
    </source>
</reference>